<proteinExistence type="predicted"/>
<dbReference type="EMBL" id="LHQV01000036">
    <property type="protein sequence ID" value="OQJ94943.1"/>
    <property type="molecule type" value="Genomic_DNA"/>
</dbReference>
<gene>
    <name evidence="3" type="ORF">AKG60_27415</name>
    <name evidence="2" type="ORF">IB292_07545</name>
</gene>
<evidence type="ECO:0000256" key="1">
    <source>
        <dbReference type="SAM" id="Coils"/>
    </source>
</evidence>
<reference evidence="2" key="2">
    <citation type="submission" date="2020-09" db="EMBL/GenBank/DDBJ databases">
        <title>Genome sequence of Vibrio parahaemolyticus isolates.</title>
        <authorList>
            <person name="Hammerl J.A."/>
            <person name="Strauch E."/>
        </authorList>
    </citation>
    <scope>NUCLEOTIDE SEQUENCE</scope>
    <source>
        <strain evidence="2">17-VB00146</strain>
    </source>
</reference>
<keyword evidence="4" id="KW-1185">Reference proteome</keyword>
<dbReference type="EMBL" id="JACVHL010000005">
    <property type="protein sequence ID" value="MCC3804897.1"/>
    <property type="molecule type" value="Genomic_DNA"/>
</dbReference>
<name>A0A9Q3YIS6_VIBPH</name>
<dbReference type="AlphaFoldDB" id="A0A9Q3YIS6"/>
<dbReference type="RefSeq" id="WP_140327524.1">
    <property type="nucleotide sequence ID" value="NZ_CANUIN010000026.1"/>
</dbReference>
<comment type="caution">
    <text evidence="2">The sequence shown here is derived from an EMBL/GenBank/DDBJ whole genome shotgun (WGS) entry which is preliminary data.</text>
</comment>
<reference evidence="3 4" key="1">
    <citation type="submission" date="2015-08" db="EMBL/GenBank/DDBJ databases">
        <title>Draft Genome Sequences of Vibrio parahaemolyticus Strains.</title>
        <authorList>
            <person name="Gonzalez-Escalona N."/>
            <person name="DePaola A."/>
        </authorList>
    </citation>
    <scope>NUCLEOTIDE SEQUENCE [LARGE SCALE GENOMIC DNA]</scope>
    <source>
        <strain evidence="3 4">CFSAN001621</strain>
    </source>
</reference>
<dbReference type="Proteomes" id="UP000726777">
    <property type="component" value="Unassembled WGS sequence"/>
</dbReference>
<keyword evidence="1" id="KW-0175">Coiled coil</keyword>
<dbReference type="Proteomes" id="UP000191946">
    <property type="component" value="Unassembled WGS sequence"/>
</dbReference>
<evidence type="ECO:0000313" key="3">
    <source>
        <dbReference type="EMBL" id="OQJ94943.1"/>
    </source>
</evidence>
<protein>
    <submittedName>
        <fullName evidence="2">Uncharacterized protein</fullName>
    </submittedName>
</protein>
<sequence>MNKKHTLSKLELLVMEKIKVTHEINRLEIHCLTSRSVLEIQLNSNRIAILEKKLQELEIKASMYSTLSTEFD</sequence>
<accession>A0A9Q3YIS6</accession>
<evidence type="ECO:0000313" key="2">
    <source>
        <dbReference type="EMBL" id="MCC3804897.1"/>
    </source>
</evidence>
<feature type="coiled-coil region" evidence="1">
    <location>
        <begin position="40"/>
        <end position="67"/>
    </location>
</feature>
<evidence type="ECO:0000313" key="5">
    <source>
        <dbReference type="Proteomes" id="UP000726777"/>
    </source>
</evidence>
<organism evidence="2 5">
    <name type="scientific">Vibrio parahaemolyticus</name>
    <dbReference type="NCBI Taxonomy" id="670"/>
    <lineage>
        <taxon>Bacteria</taxon>
        <taxon>Pseudomonadati</taxon>
        <taxon>Pseudomonadota</taxon>
        <taxon>Gammaproteobacteria</taxon>
        <taxon>Vibrionales</taxon>
        <taxon>Vibrionaceae</taxon>
        <taxon>Vibrio</taxon>
    </lineage>
</organism>
<evidence type="ECO:0000313" key="4">
    <source>
        <dbReference type="Proteomes" id="UP000191946"/>
    </source>
</evidence>